<feature type="domain" description="NADH:quinone oxidoreductase/Mrp antiporter transmembrane" evidence="9">
    <location>
        <begin position="138"/>
        <end position="432"/>
    </location>
</feature>
<dbReference type="InterPro" id="IPR001516">
    <property type="entry name" value="Proton_antipo_N"/>
</dbReference>
<gene>
    <name evidence="11" type="ORF">AUJ23_01865</name>
</gene>
<dbReference type="PANTHER" id="PTHR42682:SF3">
    <property type="entry name" value="FORMATE HYDROGENLYASE SUBUNIT 3-RELATED"/>
    <property type="match status" value="1"/>
</dbReference>
<dbReference type="Pfam" id="PF00361">
    <property type="entry name" value="Proton_antipo_M"/>
    <property type="match status" value="1"/>
</dbReference>
<feature type="transmembrane region" description="Helical" evidence="8">
    <location>
        <begin position="86"/>
        <end position="107"/>
    </location>
</feature>
<evidence type="ECO:0000256" key="8">
    <source>
        <dbReference type="SAM" id="Phobius"/>
    </source>
</evidence>
<dbReference type="InterPro" id="IPR001750">
    <property type="entry name" value="ND/Mrp_TM"/>
</dbReference>
<evidence type="ECO:0000256" key="7">
    <source>
        <dbReference type="RuleBase" id="RU000320"/>
    </source>
</evidence>
<feature type="transmembrane region" description="Helical" evidence="8">
    <location>
        <begin position="279"/>
        <end position="301"/>
    </location>
</feature>
<keyword evidence="4 8" id="KW-1133">Transmembrane helix</keyword>
<comment type="caution">
    <text evidence="11">The sequence shown here is derived from an EMBL/GenBank/DDBJ whole genome shotgun (WGS) entry which is preliminary data.</text>
</comment>
<feature type="transmembrane region" description="Helical" evidence="8">
    <location>
        <begin position="140"/>
        <end position="159"/>
    </location>
</feature>
<sequence length="681" mass="75277">MVNLLTTESGFFLLLLLYSLGAIGSLFFRKKDELANGWQSFFAIIGSLWGIFFSISAFFTGNLSFVAYSSVFPLLSFSFHIDQLSAFFIFVISLITLFCSLYGIGYIKHYYKKYSISALGFFYHLFIIGMLMVVTASNGLFFLIAWEIMSIASYFLVVYDHNDVNNTKAGFLYLVMTHVGTAFIILAFLLMYKFTNSFDFESIQAQAVAIPVFIKNTIFILALIGFGTKAGIIPFHIWLPVAHPAAPSHVSALMSGVMIKTGIYMMIRLFLDILQPIPLWWGITILIIGSLSALLGVLYALTEHDIKKLLAYHSIENIGIILLGFGSALVFISLGNTLLALFGLGAALFHTLNHATFKSLLFLSAGSVINQTHTRNMEAYGGLIKYMPQTAFFFLVGSMAISALPPFNGFFSEWLTFQTLLQGMTSVNILVKSTFVLATGALAITGGLALACFVKAFGATFLARPRSTEVAHAKESSLSQLIGMGALALCCLLFGIFSGYLGSLFINIGTHLTVFRNISLPPILSSKINFIAPNNFGSVSALALIVFLILALFIVVLLVKFVINRNQKTKIGATWDCGTNLTPRMEITATGFARSIILIFAGILRPSIQNEIEYRDSKIRYFPKSRTVTLRTRDIYRLYFYLPLNKFITTLSVRAKAIQSGSINMYVFYILIAVAIALFLS</sequence>
<dbReference type="InterPro" id="IPR052175">
    <property type="entry name" value="ComplexI-like_HydComp"/>
</dbReference>
<evidence type="ECO:0000256" key="6">
    <source>
        <dbReference type="ARBA" id="ARBA00023136"/>
    </source>
</evidence>
<feature type="transmembrane region" description="Helical" evidence="8">
    <location>
        <begin position="12"/>
        <end position="29"/>
    </location>
</feature>
<organism evidence="11 12">
    <name type="scientific">Candidatus Magasanikbacteria bacterium CG1_02_32_51</name>
    <dbReference type="NCBI Taxonomy" id="1805238"/>
    <lineage>
        <taxon>Bacteria</taxon>
        <taxon>Candidatus Magasanikiibacteriota</taxon>
    </lineage>
</organism>
<keyword evidence="5" id="KW-0560">Oxidoreductase</keyword>
<feature type="transmembrane region" description="Helical" evidence="8">
    <location>
        <begin position="250"/>
        <end position="267"/>
    </location>
</feature>
<feature type="domain" description="NADH-Ubiquinone oxidoreductase (complex I) chain 5 N-terminal" evidence="10">
    <location>
        <begin position="75"/>
        <end position="110"/>
    </location>
</feature>
<evidence type="ECO:0000256" key="3">
    <source>
        <dbReference type="ARBA" id="ARBA00022692"/>
    </source>
</evidence>
<feature type="transmembrane region" description="Helical" evidence="8">
    <location>
        <begin position="484"/>
        <end position="506"/>
    </location>
</feature>
<feature type="transmembrane region" description="Helical" evidence="8">
    <location>
        <begin position="171"/>
        <end position="192"/>
    </location>
</feature>
<feature type="transmembrane region" description="Helical" evidence="8">
    <location>
        <begin position="41"/>
        <end position="66"/>
    </location>
</feature>
<dbReference type="PANTHER" id="PTHR42682">
    <property type="entry name" value="HYDROGENASE-4 COMPONENT F"/>
    <property type="match status" value="1"/>
</dbReference>
<dbReference type="PRINTS" id="PR01437">
    <property type="entry name" value="NUOXDRDTASE4"/>
</dbReference>
<keyword evidence="2" id="KW-1003">Cell membrane</keyword>
<feature type="transmembrane region" description="Helical" evidence="8">
    <location>
        <begin position="392"/>
        <end position="415"/>
    </location>
</feature>
<keyword evidence="6 8" id="KW-0472">Membrane</keyword>
<dbReference type="GO" id="GO:0016491">
    <property type="term" value="F:oxidoreductase activity"/>
    <property type="evidence" value="ECO:0007669"/>
    <property type="project" value="UniProtKB-KW"/>
</dbReference>
<dbReference type="AlphaFoldDB" id="A0A1J4U507"/>
<evidence type="ECO:0000256" key="5">
    <source>
        <dbReference type="ARBA" id="ARBA00023002"/>
    </source>
</evidence>
<feature type="transmembrane region" description="Helical" evidence="8">
    <location>
        <begin position="435"/>
        <end position="463"/>
    </location>
</feature>
<protein>
    <submittedName>
        <fullName evidence="11">Hydrogenase 4 subunit B</fullName>
    </submittedName>
</protein>
<accession>A0A1J4U507</accession>
<dbReference type="GO" id="GO:0042773">
    <property type="term" value="P:ATP synthesis coupled electron transport"/>
    <property type="evidence" value="ECO:0007669"/>
    <property type="project" value="InterPro"/>
</dbReference>
<proteinExistence type="predicted"/>
<reference evidence="11 12" key="1">
    <citation type="journal article" date="2016" name="Environ. Microbiol.">
        <title>Genomic resolution of a cold subsurface aquifer community provides metabolic insights for novel microbes adapted to high CO concentrations.</title>
        <authorList>
            <person name="Probst A.J."/>
            <person name="Castelle C.J."/>
            <person name="Singh A."/>
            <person name="Brown C.T."/>
            <person name="Anantharaman K."/>
            <person name="Sharon I."/>
            <person name="Hug L.A."/>
            <person name="Burstein D."/>
            <person name="Emerson J.B."/>
            <person name="Thomas B.C."/>
            <person name="Banfield J.F."/>
        </authorList>
    </citation>
    <scope>NUCLEOTIDE SEQUENCE [LARGE SCALE GENOMIC DNA]</scope>
    <source>
        <strain evidence="11">CG1_02_32_51</strain>
    </source>
</reference>
<evidence type="ECO:0000259" key="9">
    <source>
        <dbReference type="Pfam" id="PF00361"/>
    </source>
</evidence>
<dbReference type="Pfam" id="PF00662">
    <property type="entry name" value="Proton_antipo_N"/>
    <property type="match status" value="1"/>
</dbReference>
<feature type="transmembrane region" description="Helical" evidence="8">
    <location>
        <begin position="218"/>
        <end position="238"/>
    </location>
</feature>
<feature type="transmembrane region" description="Helical" evidence="8">
    <location>
        <begin position="663"/>
        <end position="680"/>
    </location>
</feature>
<feature type="transmembrane region" description="Helical" evidence="8">
    <location>
        <begin position="355"/>
        <end position="372"/>
    </location>
</feature>
<dbReference type="NCBIfam" id="NF005086">
    <property type="entry name" value="PRK06521.1"/>
    <property type="match status" value="1"/>
</dbReference>
<dbReference type="EMBL" id="MNVC01000019">
    <property type="protein sequence ID" value="OIO19562.1"/>
    <property type="molecule type" value="Genomic_DNA"/>
</dbReference>
<evidence type="ECO:0000256" key="1">
    <source>
        <dbReference type="ARBA" id="ARBA00004651"/>
    </source>
</evidence>
<dbReference type="STRING" id="1805238.AUJ23_01865"/>
<feature type="transmembrane region" description="Helical" evidence="8">
    <location>
        <begin position="114"/>
        <end position="134"/>
    </location>
</feature>
<dbReference type="InterPro" id="IPR003918">
    <property type="entry name" value="NADH_UbQ_OxRdtase"/>
</dbReference>
<dbReference type="GO" id="GO:0008137">
    <property type="term" value="F:NADH dehydrogenase (ubiquinone) activity"/>
    <property type="evidence" value="ECO:0007669"/>
    <property type="project" value="InterPro"/>
</dbReference>
<evidence type="ECO:0000256" key="2">
    <source>
        <dbReference type="ARBA" id="ARBA00022475"/>
    </source>
</evidence>
<dbReference type="Proteomes" id="UP000181941">
    <property type="component" value="Unassembled WGS sequence"/>
</dbReference>
<evidence type="ECO:0000313" key="11">
    <source>
        <dbReference type="EMBL" id="OIO19562.1"/>
    </source>
</evidence>
<feature type="transmembrane region" description="Helical" evidence="8">
    <location>
        <begin position="322"/>
        <end position="349"/>
    </location>
</feature>
<keyword evidence="3 7" id="KW-0812">Transmembrane</keyword>
<comment type="subcellular location">
    <subcellularLocation>
        <location evidence="1">Cell membrane</location>
        <topology evidence="1">Multi-pass membrane protein</topology>
    </subcellularLocation>
    <subcellularLocation>
        <location evidence="7">Membrane</location>
        <topology evidence="7">Multi-pass membrane protein</topology>
    </subcellularLocation>
</comment>
<name>A0A1J4U507_9BACT</name>
<dbReference type="GO" id="GO:0005886">
    <property type="term" value="C:plasma membrane"/>
    <property type="evidence" value="ECO:0007669"/>
    <property type="project" value="UniProtKB-SubCell"/>
</dbReference>
<evidence type="ECO:0000313" key="12">
    <source>
        <dbReference type="Proteomes" id="UP000181941"/>
    </source>
</evidence>
<feature type="transmembrane region" description="Helical" evidence="8">
    <location>
        <begin position="539"/>
        <end position="563"/>
    </location>
</feature>
<evidence type="ECO:0000256" key="4">
    <source>
        <dbReference type="ARBA" id="ARBA00022989"/>
    </source>
</evidence>
<evidence type="ECO:0000259" key="10">
    <source>
        <dbReference type="Pfam" id="PF00662"/>
    </source>
</evidence>